<comment type="caution">
    <text evidence="3">The sequence shown here is derived from an EMBL/GenBank/DDBJ whole genome shotgun (WGS) entry which is preliminary data.</text>
</comment>
<evidence type="ECO:0000313" key="3">
    <source>
        <dbReference type="EMBL" id="MDT0582843.1"/>
    </source>
</evidence>
<dbReference type="EMBL" id="JAVRIE010000003">
    <property type="protein sequence ID" value="MDT0582843.1"/>
    <property type="molecule type" value="Genomic_DNA"/>
</dbReference>
<feature type="region of interest" description="Disordered" evidence="1">
    <location>
        <begin position="739"/>
        <end position="793"/>
    </location>
</feature>
<feature type="compositionally biased region" description="Polar residues" evidence="1">
    <location>
        <begin position="70"/>
        <end position="83"/>
    </location>
</feature>
<dbReference type="PANTHER" id="PTHR37533:SF2">
    <property type="entry name" value="FLAGELLAR HOOK-LENGTH CONTROL PROTEIN"/>
    <property type="match status" value="1"/>
</dbReference>
<dbReference type="AlphaFoldDB" id="A0AAW8R089"/>
<reference evidence="3 4" key="1">
    <citation type="submission" date="2023-09" db="EMBL/GenBank/DDBJ databases">
        <authorList>
            <person name="Rey-Velasco X."/>
        </authorList>
    </citation>
    <scope>NUCLEOTIDE SEQUENCE [LARGE SCALE GENOMIC DNA]</scope>
    <source>
        <strain evidence="3 4">W409</strain>
    </source>
</reference>
<feature type="region of interest" description="Disordered" evidence="1">
    <location>
        <begin position="25"/>
        <end position="207"/>
    </location>
</feature>
<keyword evidence="3" id="KW-0282">Flagellum</keyword>
<dbReference type="Gene3D" id="3.30.750.140">
    <property type="match status" value="1"/>
</dbReference>
<dbReference type="PANTHER" id="PTHR37533">
    <property type="entry name" value="FLAGELLAR HOOK-LENGTH CONTROL PROTEIN"/>
    <property type="match status" value="1"/>
</dbReference>
<dbReference type="Proteomes" id="UP001249020">
    <property type="component" value="Unassembled WGS sequence"/>
</dbReference>
<evidence type="ECO:0000313" key="4">
    <source>
        <dbReference type="Proteomes" id="UP001249020"/>
    </source>
</evidence>
<feature type="compositionally biased region" description="Polar residues" evidence="1">
    <location>
        <begin position="25"/>
        <end position="43"/>
    </location>
</feature>
<gene>
    <name evidence="3" type="ORF">RM544_09835</name>
</gene>
<sequence>MQQFATAQTTIAASNIAFEEIQVNSPVSRESAGSQYDNSQQRSAFEEALARQEKQAENRREPERNDNKRNSQVQDKNAEQAQLSRERAQESQEARNRKRDEQAEQSRLDNERNRDSDKQTSSTNNASSTERSEPTNRGSASSEKQSEEHCVNCEEHQTALHEQAKLSEASEEQRNIDEILVAEKAAAQKEASSQSGKSENEAALAPGEEFNWVDYVDRIKDLSDKNISNDLYIDDSSNNEDFFKQALDSLALTSTKNASDSSDEIAVDSVSDIVTEETDTEFLEIHLSEKELEALLKASGVEKELSLHGDALEELDKAITSLLQQLMDRSGPSEADPAEQNLESQQETLGASEVDASLLKNLLLSSEQEAKAMAKANDAKLQALDNENAVPNESLSAFELAQDEFTDQEKVPQPIEGSIDDALLAGIKPVTGEVEGEKVAQPLDSELKPNQNPNIDTLKEDVIDESALISASTLASTGKSEGKEAKVATVAPLVLSMGDKSAKKQLEVLAKLPPEAEAAALENITQRLETTISDLKTEGKATEFIAALQSGVKEMKEQLKQGREPGIDLKSLVNEALASAEVKVPRAETAGVDKQLTQINNILSAASSINQSAQTLQSQNYLNTGLSEVQGVKEIAQQQLESTKLAQQTLNSDKAVNIFKPEGQQQLTEKVRWMVNSRNLSAEIRLDPPDLGGMNIKVNINGDSASVSFVVQSQQARDALDQAVPRLREMLEEQGIELGQSSVEQDSSGQNQSAEQDTMAKNANANGNLAQQSQDGVTESQEEHASNHIEQRISGASIGGIDYYA</sequence>
<dbReference type="InterPro" id="IPR038610">
    <property type="entry name" value="FliK-like_C_sf"/>
</dbReference>
<dbReference type="InterPro" id="IPR021136">
    <property type="entry name" value="Flagellar_hook_control-like_C"/>
</dbReference>
<feature type="compositionally biased region" description="Polar residues" evidence="1">
    <location>
        <begin position="739"/>
        <end position="779"/>
    </location>
</feature>
<accession>A0AAW8R089</accession>
<keyword evidence="4" id="KW-1185">Reference proteome</keyword>
<dbReference type="Pfam" id="PF02120">
    <property type="entry name" value="Flg_hook"/>
    <property type="match status" value="1"/>
</dbReference>
<evidence type="ECO:0000256" key="1">
    <source>
        <dbReference type="SAM" id="MobiDB-lite"/>
    </source>
</evidence>
<dbReference type="RefSeq" id="WP_311361616.1">
    <property type="nucleotide sequence ID" value="NZ_JAVRIE010000003.1"/>
</dbReference>
<evidence type="ECO:0000259" key="2">
    <source>
        <dbReference type="Pfam" id="PF02120"/>
    </source>
</evidence>
<dbReference type="InterPro" id="IPR052563">
    <property type="entry name" value="FliK"/>
</dbReference>
<feature type="compositionally biased region" description="Basic and acidic residues" evidence="1">
    <location>
        <begin position="44"/>
        <end position="69"/>
    </location>
</feature>
<dbReference type="CDD" id="cd17470">
    <property type="entry name" value="T3SS_Flik_C"/>
    <property type="match status" value="1"/>
</dbReference>
<feature type="compositionally biased region" description="Basic and acidic residues" evidence="1">
    <location>
        <begin position="84"/>
        <end position="118"/>
    </location>
</feature>
<proteinExistence type="predicted"/>
<name>A0AAW8R089_9ALTE</name>
<organism evidence="3 4">
    <name type="scientific">Brumicola blandensis</name>
    <dbReference type="NCBI Taxonomy" id="3075611"/>
    <lineage>
        <taxon>Bacteria</taxon>
        <taxon>Pseudomonadati</taxon>
        <taxon>Pseudomonadota</taxon>
        <taxon>Gammaproteobacteria</taxon>
        <taxon>Alteromonadales</taxon>
        <taxon>Alteromonadaceae</taxon>
        <taxon>Brumicola</taxon>
    </lineage>
</organism>
<protein>
    <submittedName>
        <fullName evidence="3">Flagellar hook-length control protein FliK</fullName>
    </submittedName>
</protein>
<feature type="compositionally biased region" description="Low complexity" evidence="1">
    <location>
        <begin position="182"/>
        <end position="197"/>
    </location>
</feature>
<feature type="compositionally biased region" description="Basic and acidic residues" evidence="1">
    <location>
        <begin position="144"/>
        <end position="165"/>
    </location>
</feature>
<feature type="compositionally biased region" description="Polar residues" evidence="1">
    <location>
        <begin position="119"/>
        <end position="143"/>
    </location>
</feature>
<feature type="domain" description="Flagellar hook-length control protein-like C-terminal" evidence="2">
    <location>
        <begin position="669"/>
        <end position="752"/>
    </location>
</feature>
<feature type="compositionally biased region" description="Basic and acidic residues" evidence="1">
    <location>
        <begin position="781"/>
        <end position="791"/>
    </location>
</feature>
<keyword evidence="3" id="KW-0969">Cilium</keyword>
<keyword evidence="3" id="KW-0966">Cell projection</keyword>